<evidence type="ECO:0008006" key="6">
    <source>
        <dbReference type="Google" id="ProtNLM"/>
    </source>
</evidence>
<dbReference type="Pfam" id="PF13660">
    <property type="entry name" value="DUF4147"/>
    <property type="match status" value="1"/>
</dbReference>
<comment type="caution">
    <text evidence="4">The sequence shown here is derived from an EMBL/GenBank/DDBJ whole genome shotgun (WGS) entry which is preliminary data.</text>
</comment>
<sequence length="584" mass="63532">MIQAKELCLHAFNFAVESVRSERLVDKSVRLSGSFLCVKEKKYLIKGRLVLFSFGKAALGMTRTLVENLWDKLETVICCIPKPEEDDYANTGSWFGSTAKIEDISQKIKIFYGSRANLPTDEVVRGSELMFNTAKGLTEDDLLLVCITGGGSALLTLPKQFGQGRLALEDLLSTIKLVSGAGADICELNSVRSCLDELKAGGLAIAAHPAQVVSLIISDVIGDPIQYIASGPTVVTNQGCLSDRINRCLDVLEKYSLLDKIPTKILQFLSSQKDLGGGLDSSTCRVDNWVLGNNRVALDAAAYNIALLGRSGGDEHKSPSSSRTPPDGSYFVDETGGVAFKPSILFPVLITAALQGSATEQGKRIAELLWLTGFHLSWVSENHILSQRSHSPWYERMRFLVNQTAGCTEQPSADTEETLSLFRACDNAVENAFENKKPVRPFGVCMLFGGEANVEVEKSTAVTRANGGRCSHLALVVATRWYELRSEMCTMMTPLQRATVGLLAGASDGLDGPRAGGGGAWVQALPEPTIRTQDEYREAIKAVCETDSYTFLQRYQPSSVIKSRLTGTNVMDIFLGLVFIDNQK</sequence>
<gene>
    <name evidence="4" type="ORF">CDAUBV1_LOCUS14367</name>
</gene>
<dbReference type="InterPro" id="IPR038614">
    <property type="entry name" value="GK_N_sf"/>
</dbReference>
<proteinExistence type="inferred from homology"/>
<dbReference type="InterPro" id="IPR037035">
    <property type="entry name" value="GK-like_C_sf"/>
</dbReference>
<protein>
    <recommendedName>
        <fullName evidence="6">Glycerate kinase</fullName>
    </recommendedName>
</protein>
<dbReference type="Pfam" id="PF05161">
    <property type="entry name" value="MOFRL"/>
    <property type="match status" value="1"/>
</dbReference>
<dbReference type="PANTHER" id="PTHR12227">
    <property type="entry name" value="GLYCERATE KINASE"/>
    <property type="match status" value="1"/>
</dbReference>
<feature type="domain" description="MOFRL-associated" evidence="3">
    <location>
        <begin position="9"/>
        <end position="269"/>
    </location>
</feature>
<evidence type="ECO:0000313" key="4">
    <source>
        <dbReference type="EMBL" id="CAL5139342.1"/>
    </source>
</evidence>
<dbReference type="Gene3D" id="3.40.50.10180">
    <property type="entry name" value="Glycerate kinase, MOFRL-like N-terminal domain"/>
    <property type="match status" value="1"/>
</dbReference>
<dbReference type="GO" id="GO:0005737">
    <property type="term" value="C:cytoplasm"/>
    <property type="evidence" value="ECO:0007669"/>
    <property type="project" value="TreeGrafter"/>
</dbReference>
<dbReference type="AlphaFoldDB" id="A0AAV2TVE7"/>
<comment type="similarity">
    <text evidence="1">Belongs to the glycerate kinase type-2 family.</text>
</comment>
<evidence type="ECO:0000259" key="2">
    <source>
        <dbReference type="Pfam" id="PF05161"/>
    </source>
</evidence>
<evidence type="ECO:0000259" key="3">
    <source>
        <dbReference type="Pfam" id="PF13660"/>
    </source>
</evidence>
<dbReference type="Gene3D" id="3.40.1480.10">
    <property type="entry name" value="MOFRL domain"/>
    <property type="match status" value="1"/>
</dbReference>
<dbReference type="SUPFAM" id="SSF82544">
    <property type="entry name" value="GckA/TtuD-like"/>
    <property type="match status" value="2"/>
</dbReference>
<dbReference type="GO" id="GO:0008887">
    <property type="term" value="F:glycerate kinase activity"/>
    <property type="evidence" value="ECO:0007669"/>
    <property type="project" value="InterPro"/>
</dbReference>
<dbReference type="InterPro" id="IPR039760">
    <property type="entry name" value="MOFRL_protein"/>
</dbReference>
<dbReference type="InterPro" id="IPR007835">
    <property type="entry name" value="MOFRL"/>
</dbReference>
<dbReference type="PANTHER" id="PTHR12227:SF0">
    <property type="entry name" value="GLYCERATE KINASE"/>
    <property type="match status" value="1"/>
</dbReference>
<evidence type="ECO:0000313" key="5">
    <source>
        <dbReference type="Proteomes" id="UP001497525"/>
    </source>
</evidence>
<name>A0AAV2TVE7_CALDB</name>
<dbReference type="EMBL" id="CAXLJL010000600">
    <property type="protein sequence ID" value="CAL5139342.1"/>
    <property type="molecule type" value="Genomic_DNA"/>
</dbReference>
<reference evidence="4" key="1">
    <citation type="submission" date="2024-06" db="EMBL/GenBank/DDBJ databases">
        <authorList>
            <person name="Liu X."/>
            <person name="Lenzi L."/>
            <person name="Haldenby T S."/>
            <person name="Uol C."/>
        </authorList>
    </citation>
    <scope>NUCLEOTIDE SEQUENCE</scope>
</reference>
<dbReference type="InterPro" id="IPR025286">
    <property type="entry name" value="MOFRL_assoc_dom"/>
</dbReference>
<dbReference type="Proteomes" id="UP001497525">
    <property type="component" value="Unassembled WGS sequence"/>
</dbReference>
<evidence type="ECO:0000256" key="1">
    <source>
        <dbReference type="ARBA" id="ARBA00005393"/>
    </source>
</evidence>
<accession>A0AAV2TVE7</accession>
<feature type="domain" description="MOFRL" evidence="2">
    <location>
        <begin position="444"/>
        <end position="572"/>
    </location>
</feature>
<organism evidence="4 5">
    <name type="scientific">Calicophoron daubneyi</name>
    <name type="common">Rumen fluke</name>
    <name type="synonym">Paramphistomum daubneyi</name>
    <dbReference type="NCBI Taxonomy" id="300641"/>
    <lineage>
        <taxon>Eukaryota</taxon>
        <taxon>Metazoa</taxon>
        <taxon>Spiralia</taxon>
        <taxon>Lophotrochozoa</taxon>
        <taxon>Platyhelminthes</taxon>
        <taxon>Trematoda</taxon>
        <taxon>Digenea</taxon>
        <taxon>Plagiorchiida</taxon>
        <taxon>Pronocephalata</taxon>
        <taxon>Paramphistomoidea</taxon>
        <taxon>Paramphistomidae</taxon>
        <taxon>Calicophoron</taxon>
    </lineage>
</organism>